<evidence type="ECO:0000313" key="2">
    <source>
        <dbReference type="Proteomes" id="UP001302120"/>
    </source>
</evidence>
<organism evidence="1 2">
    <name type="scientific">Nodularia harveyana UHCC-0300</name>
    <dbReference type="NCBI Taxonomy" id="2974287"/>
    <lineage>
        <taxon>Bacteria</taxon>
        <taxon>Bacillati</taxon>
        <taxon>Cyanobacteriota</taxon>
        <taxon>Cyanophyceae</taxon>
        <taxon>Nostocales</taxon>
        <taxon>Nodulariaceae</taxon>
        <taxon>Nodularia</taxon>
    </lineage>
</organism>
<keyword evidence="2" id="KW-1185">Reference proteome</keyword>
<proteinExistence type="predicted"/>
<sequence>MGNKFEHLNHNEVVSVKPETFHNLDVSRTFKVSDLLIAIMECVEADNTNEAPLYSKGLNCEVLKLGAMKWQTGRIRISLEFCPDEPESPLADMREQLKQVEN</sequence>
<name>A0ABU5U969_9CYAN</name>
<comment type="caution">
    <text evidence="1">The sequence shown here is derived from an EMBL/GenBank/DDBJ whole genome shotgun (WGS) entry which is preliminary data.</text>
</comment>
<gene>
    <name evidence="1" type="ORF">VB620_01805</name>
</gene>
<protein>
    <submittedName>
        <fullName evidence="1">KGK domain-containing protein</fullName>
    </submittedName>
</protein>
<dbReference type="Proteomes" id="UP001302120">
    <property type="component" value="Unassembled WGS sequence"/>
</dbReference>
<dbReference type="RefSeq" id="WP_323194421.1">
    <property type="nucleotide sequence ID" value="NZ_JAYGHG010000002.1"/>
</dbReference>
<reference evidence="1 2" key="1">
    <citation type="submission" date="2023-12" db="EMBL/GenBank/DDBJ databases">
        <title>Baltic Sea Cyanobacteria.</title>
        <authorList>
            <person name="Delbaje E."/>
            <person name="Fewer D.P."/>
            <person name="Shishido T.K."/>
        </authorList>
    </citation>
    <scope>NUCLEOTIDE SEQUENCE [LARGE SCALE GENOMIC DNA]</scope>
    <source>
        <strain evidence="1 2">UHCC-0300</strain>
    </source>
</reference>
<dbReference type="InterPro" id="IPR014971">
    <property type="entry name" value="KGK"/>
</dbReference>
<dbReference type="EMBL" id="JAYGHG010000002">
    <property type="protein sequence ID" value="MEA5580072.1"/>
    <property type="molecule type" value="Genomic_DNA"/>
</dbReference>
<accession>A0ABU5U969</accession>
<evidence type="ECO:0000313" key="1">
    <source>
        <dbReference type="EMBL" id="MEA5580072.1"/>
    </source>
</evidence>
<dbReference type="Pfam" id="PF08872">
    <property type="entry name" value="KGK"/>
    <property type="match status" value="1"/>
</dbReference>